<keyword evidence="5" id="KW-1185">Reference proteome</keyword>
<dbReference type="CDD" id="cd05242">
    <property type="entry name" value="SDR_a8"/>
    <property type="match status" value="1"/>
</dbReference>
<dbReference type="EMBL" id="CP103300">
    <property type="protein sequence ID" value="UYM15008.1"/>
    <property type="molecule type" value="Genomic_DNA"/>
</dbReference>
<dbReference type="NCBIfam" id="TIGR01777">
    <property type="entry name" value="yfcH"/>
    <property type="match status" value="1"/>
</dbReference>
<dbReference type="Pfam" id="PF08338">
    <property type="entry name" value="DUF1731"/>
    <property type="match status" value="1"/>
</dbReference>
<dbReference type="PANTHER" id="PTHR11092:SF0">
    <property type="entry name" value="EPIMERASE FAMILY PROTEIN SDR39U1"/>
    <property type="match status" value="1"/>
</dbReference>
<dbReference type="SUPFAM" id="SSF51735">
    <property type="entry name" value="NAD(P)-binding Rossmann-fold domains"/>
    <property type="match status" value="1"/>
</dbReference>
<feature type="domain" description="DUF1731" evidence="3">
    <location>
        <begin position="252"/>
        <end position="298"/>
    </location>
</feature>
<comment type="similarity">
    <text evidence="1">Belongs to the NAD(P)-dependent epimerase/dehydratase family. SDR39U1 subfamily.</text>
</comment>
<dbReference type="InterPro" id="IPR001509">
    <property type="entry name" value="Epimerase_deHydtase"/>
</dbReference>
<gene>
    <name evidence="4" type="ORF">NX720_19360</name>
</gene>
<dbReference type="PANTHER" id="PTHR11092">
    <property type="entry name" value="SUGAR NUCLEOTIDE EPIMERASE RELATED"/>
    <property type="match status" value="1"/>
</dbReference>
<reference evidence="4" key="1">
    <citation type="submission" date="2022-10" db="EMBL/GenBank/DDBJ databases">
        <title>Completed Genome Sequence of two octocoral isolated bacterium, Endozoicomonas euniceicola EF212T and Endozoicomonas gorgoniicola PS125T.</title>
        <authorList>
            <person name="Chiou Y.-J."/>
            <person name="Chen Y.-H."/>
        </authorList>
    </citation>
    <scope>NUCLEOTIDE SEQUENCE</scope>
    <source>
        <strain evidence="4">EF212</strain>
    </source>
</reference>
<accession>A0ABY6GQH7</accession>
<proteinExistence type="inferred from homology"/>
<evidence type="ECO:0000313" key="5">
    <source>
        <dbReference type="Proteomes" id="UP001163255"/>
    </source>
</evidence>
<dbReference type="InterPro" id="IPR036291">
    <property type="entry name" value="NAD(P)-bd_dom_sf"/>
</dbReference>
<protein>
    <submittedName>
        <fullName evidence="4">TIGR01777 family oxidoreductase</fullName>
    </submittedName>
</protein>
<evidence type="ECO:0000259" key="2">
    <source>
        <dbReference type="Pfam" id="PF01370"/>
    </source>
</evidence>
<evidence type="ECO:0000259" key="3">
    <source>
        <dbReference type="Pfam" id="PF08338"/>
    </source>
</evidence>
<dbReference type="Proteomes" id="UP001163255">
    <property type="component" value="Chromosome"/>
</dbReference>
<evidence type="ECO:0000313" key="4">
    <source>
        <dbReference type="EMBL" id="UYM15008.1"/>
    </source>
</evidence>
<dbReference type="RefSeq" id="WP_262596817.1">
    <property type="nucleotide sequence ID" value="NZ_CP103300.1"/>
</dbReference>
<dbReference type="Gene3D" id="3.40.50.720">
    <property type="entry name" value="NAD(P)-binding Rossmann-like Domain"/>
    <property type="match status" value="1"/>
</dbReference>
<dbReference type="Pfam" id="PF01370">
    <property type="entry name" value="Epimerase"/>
    <property type="match status" value="1"/>
</dbReference>
<feature type="domain" description="NAD-dependent epimerase/dehydratase" evidence="2">
    <location>
        <begin position="3"/>
        <end position="217"/>
    </location>
</feature>
<organism evidence="4 5">
    <name type="scientific">Endozoicomonas euniceicola</name>
    <dbReference type="NCBI Taxonomy" id="1234143"/>
    <lineage>
        <taxon>Bacteria</taxon>
        <taxon>Pseudomonadati</taxon>
        <taxon>Pseudomonadota</taxon>
        <taxon>Gammaproteobacteria</taxon>
        <taxon>Oceanospirillales</taxon>
        <taxon>Endozoicomonadaceae</taxon>
        <taxon>Endozoicomonas</taxon>
    </lineage>
</organism>
<sequence>MQILITGGTGFIGRRVVRALIRGGHRVSVLSRQSPSDVRRLLTSSVRPVQSLSAINPSVAFDAIINLAGEPIMAKRWSHQRKRLLLDSRVGLTNELVDLIERLENRPKTLISCSAVGYYGHHDVAEPQNESSSAGSDFAASLCERWEQAAKRAESLGVRVCIVRTGLVLHQNNGALHEMLPPFRLGLGGQIGSGNQVMSWIHSDDMTRVITFLLNNESLKGAFNATSPNPVSNKEFAKALGRALRRPAVIPVPAIVLKLLLGESSTMITQGQKAVPERLQEAGFTWEQPEIQDALSQLLIKPSYF</sequence>
<name>A0ABY6GQH7_9GAMM</name>
<dbReference type="InterPro" id="IPR010099">
    <property type="entry name" value="SDR39U1"/>
</dbReference>
<evidence type="ECO:0000256" key="1">
    <source>
        <dbReference type="ARBA" id="ARBA00009353"/>
    </source>
</evidence>
<dbReference type="InterPro" id="IPR013549">
    <property type="entry name" value="DUF1731"/>
</dbReference>